<dbReference type="Proteomes" id="UP000887574">
    <property type="component" value="Unplaced"/>
</dbReference>
<evidence type="ECO:0000313" key="2">
    <source>
        <dbReference type="Proteomes" id="UP000887574"/>
    </source>
</evidence>
<evidence type="ECO:0000313" key="3">
    <source>
        <dbReference type="WBParaSite" id="jg19079"/>
    </source>
</evidence>
<feature type="region of interest" description="Disordered" evidence="1">
    <location>
        <begin position="181"/>
        <end position="283"/>
    </location>
</feature>
<accession>A0A915DGR0</accession>
<keyword evidence="2" id="KW-1185">Reference proteome</keyword>
<feature type="region of interest" description="Disordered" evidence="1">
    <location>
        <begin position="46"/>
        <end position="86"/>
    </location>
</feature>
<feature type="compositionally biased region" description="Low complexity" evidence="1">
    <location>
        <begin position="72"/>
        <end position="86"/>
    </location>
</feature>
<organism evidence="2 3">
    <name type="scientific">Ditylenchus dipsaci</name>
    <dbReference type="NCBI Taxonomy" id="166011"/>
    <lineage>
        <taxon>Eukaryota</taxon>
        <taxon>Metazoa</taxon>
        <taxon>Ecdysozoa</taxon>
        <taxon>Nematoda</taxon>
        <taxon>Chromadorea</taxon>
        <taxon>Rhabditida</taxon>
        <taxon>Tylenchina</taxon>
        <taxon>Tylenchomorpha</taxon>
        <taxon>Sphaerularioidea</taxon>
        <taxon>Anguinidae</taxon>
        <taxon>Anguininae</taxon>
        <taxon>Ditylenchus</taxon>
    </lineage>
</organism>
<dbReference type="WBParaSite" id="jg19079">
    <property type="protein sequence ID" value="jg19079"/>
    <property type="gene ID" value="jg19079"/>
</dbReference>
<sequence>MITVQEELIRQILVKISAKACCSTKKLNNTSSTPFDSIMNEIEAFDNTNKKKQKDKKAREQKSTDGNDINKEAASSSKMMSSNLPPTPLPSSYLALTRAEVARSDVEDSNMVRKFLKKDGLMERILGYKMMRGRVEPYNIMKLVVNLDDCVSPVYEQNAQNFARTLLLIIHILERGTLNVPEAQRSKPSHHRPATSRVLDLCSPSQNQKPSGTSPSPNRPTSLVARRGPQTPPGSPNLADMHNNNSSRSSTTHLENDQEAGSKSNLNQTSLPPPPVFPNLSDNTELANDRAALLQQMASLTNTSVAQLEDFMGEDLQNAIGKMDKSVLLSTLKNALRDVTTARILK</sequence>
<feature type="compositionally biased region" description="Polar residues" evidence="1">
    <location>
        <begin position="259"/>
        <end position="270"/>
    </location>
</feature>
<reference evidence="3" key="1">
    <citation type="submission" date="2022-11" db="UniProtKB">
        <authorList>
            <consortium name="WormBaseParasite"/>
        </authorList>
    </citation>
    <scope>IDENTIFICATION</scope>
</reference>
<dbReference type="AlphaFoldDB" id="A0A915DGR0"/>
<protein>
    <submittedName>
        <fullName evidence="3">Uncharacterized protein</fullName>
    </submittedName>
</protein>
<feature type="compositionally biased region" description="Polar residues" evidence="1">
    <location>
        <begin position="203"/>
        <end position="221"/>
    </location>
</feature>
<proteinExistence type="predicted"/>
<feature type="compositionally biased region" description="Basic and acidic residues" evidence="1">
    <location>
        <begin position="57"/>
        <end position="71"/>
    </location>
</feature>
<evidence type="ECO:0000256" key="1">
    <source>
        <dbReference type="SAM" id="MobiDB-lite"/>
    </source>
</evidence>
<name>A0A915DGR0_9BILA</name>